<feature type="non-terminal residue" evidence="2">
    <location>
        <position position="89"/>
    </location>
</feature>
<sequence>MSGLLATTAVGFFLWWSERRKIRRLKKFTATKLLSKLAESHSKPKTTTRNVIYAVAILLLFLALAKPQWGKSQRKAIPTGIDVLLALDV</sequence>
<evidence type="ECO:0008006" key="3">
    <source>
        <dbReference type="Google" id="ProtNLM"/>
    </source>
</evidence>
<keyword evidence="1" id="KW-1133">Transmembrane helix</keyword>
<dbReference type="InterPro" id="IPR011933">
    <property type="entry name" value="Double_TM_dom"/>
</dbReference>
<organism evidence="2">
    <name type="scientific">marine metagenome</name>
    <dbReference type="NCBI Taxonomy" id="408172"/>
    <lineage>
        <taxon>unclassified sequences</taxon>
        <taxon>metagenomes</taxon>
        <taxon>ecological metagenomes</taxon>
    </lineage>
</organism>
<name>A0A383D371_9ZZZZ</name>
<protein>
    <recommendedName>
        <fullName evidence="3">Aerotolerance regulator N-terminal domain-containing protein</fullName>
    </recommendedName>
</protein>
<evidence type="ECO:0000256" key="1">
    <source>
        <dbReference type="SAM" id="Phobius"/>
    </source>
</evidence>
<keyword evidence="1" id="KW-0472">Membrane</keyword>
<dbReference type="NCBIfam" id="TIGR02226">
    <property type="entry name" value="two_anch"/>
    <property type="match status" value="1"/>
</dbReference>
<accession>A0A383D371</accession>
<gene>
    <name evidence="2" type="ORF">METZ01_LOCUS491559</name>
</gene>
<dbReference type="AlphaFoldDB" id="A0A383D371"/>
<proteinExistence type="predicted"/>
<dbReference type="EMBL" id="UINC01213779">
    <property type="protein sequence ID" value="SVE38705.1"/>
    <property type="molecule type" value="Genomic_DNA"/>
</dbReference>
<keyword evidence="1" id="KW-0812">Transmembrane</keyword>
<feature type="transmembrane region" description="Helical" evidence="1">
    <location>
        <begin position="47"/>
        <end position="65"/>
    </location>
</feature>
<evidence type="ECO:0000313" key="2">
    <source>
        <dbReference type="EMBL" id="SVE38705.1"/>
    </source>
</evidence>
<reference evidence="2" key="1">
    <citation type="submission" date="2018-05" db="EMBL/GenBank/DDBJ databases">
        <authorList>
            <person name="Lanie J.A."/>
            <person name="Ng W.-L."/>
            <person name="Kazmierczak K.M."/>
            <person name="Andrzejewski T.M."/>
            <person name="Davidsen T.M."/>
            <person name="Wayne K.J."/>
            <person name="Tettelin H."/>
            <person name="Glass J.I."/>
            <person name="Rusch D."/>
            <person name="Podicherti R."/>
            <person name="Tsui H.-C.T."/>
            <person name="Winkler M.E."/>
        </authorList>
    </citation>
    <scope>NUCLEOTIDE SEQUENCE</scope>
</reference>